<dbReference type="InterPro" id="IPR020588">
    <property type="entry name" value="RecA_ATP-bd"/>
</dbReference>
<dbReference type="Gene3D" id="3.40.50.300">
    <property type="entry name" value="P-loop containing nucleotide triphosphate hydrolases"/>
    <property type="match status" value="1"/>
</dbReference>
<evidence type="ECO:0000313" key="3">
    <source>
        <dbReference type="Proteomes" id="UP000589132"/>
    </source>
</evidence>
<dbReference type="GO" id="GO:0005524">
    <property type="term" value="F:ATP binding"/>
    <property type="evidence" value="ECO:0007669"/>
    <property type="project" value="InterPro"/>
</dbReference>
<dbReference type="AlphaFoldDB" id="A0A7J4CZD6"/>
<gene>
    <name evidence="2" type="ORF">EYO15_02240</name>
</gene>
<evidence type="ECO:0000259" key="1">
    <source>
        <dbReference type="PROSITE" id="PS50162"/>
    </source>
</evidence>
<accession>A0A7J4CZD6</accession>
<dbReference type="Proteomes" id="UP000589132">
    <property type="component" value="Unassembled WGS sequence"/>
</dbReference>
<dbReference type="Pfam" id="PF06745">
    <property type="entry name" value="ATPase"/>
    <property type="match status" value="1"/>
</dbReference>
<sequence>MAKKDVTKPISLDPRGGRPREKCVTGIEGIDRILNGGIPVGNIVLLAGTVGSGKTTLAMEFL</sequence>
<dbReference type="InterPro" id="IPR027417">
    <property type="entry name" value="P-loop_NTPase"/>
</dbReference>
<dbReference type="InterPro" id="IPR051347">
    <property type="entry name" value="Circadian_clock_KaiC-rel"/>
</dbReference>
<evidence type="ECO:0000313" key="2">
    <source>
        <dbReference type="EMBL" id="HIA97984.1"/>
    </source>
</evidence>
<reference evidence="3" key="1">
    <citation type="journal article" date="2019" name="bioRxiv">
        <title>Genome diversification in globally distributed novel marine Proteobacteria is linked to environmental adaptation.</title>
        <authorList>
            <person name="Zhou Z."/>
            <person name="Tran P.Q."/>
            <person name="Kieft K."/>
            <person name="Anantharaman K."/>
        </authorList>
    </citation>
    <scope>NUCLEOTIDE SEQUENCE [LARGE SCALE GENOMIC DNA]</scope>
</reference>
<dbReference type="SUPFAM" id="SSF52540">
    <property type="entry name" value="P-loop containing nucleoside triphosphate hydrolases"/>
    <property type="match status" value="1"/>
</dbReference>
<dbReference type="PANTHER" id="PTHR42926">
    <property type="match status" value="1"/>
</dbReference>
<dbReference type="GO" id="GO:0140664">
    <property type="term" value="F:ATP-dependent DNA damage sensor activity"/>
    <property type="evidence" value="ECO:0007669"/>
    <property type="project" value="InterPro"/>
</dbReference>
<proteinExistence type="predicted"/>
<comment type="caution">
    <text evidence="2">The sequence shown here is derived from an EMBL/GenBank/DDBJ whole genome shotgun (WGS) entry which is preliminary data.</text>
</comment>
<feature type="non-terminal residue" evidence="2">
    <location>
        <position position="62"/>
    </location>
</feature>
<dbReference type="EMBL" id="DTTC01000132">
    <property type="protein sequence ID" value="HIA97984.1"/>
    <property type="molecule type" value="Genomic_DNA"/>
</dbReference>
<name>A0A7J4CZD6_9ARCH</name>
<feature type="domain" description="RecA family profile 1" evidence="1">
    <location>
        <begin position="19"/>
        <end position="62"/>
    </location>
</feature>
<dbReference type="GO" id="GO:0006281">
    <property type="term" value="P:DNA repair"/>
    <property type="evidence" value="ECO:0007669"/>
    <property type="project" value="InterPro"/>
</dbReference>
<dbReference type="PROSITE" id="PS50162">
    <property type="entry name" value="RECA_2"/>
    <property type="match status" value="1"/>
</dbReference>
<dbReference type="InterPro" id="IPR014774">
    <property type="entry name" value="KaiC-like_dom"/>
</dbReference>
<dbReference type="PANTHER" id="PTHR42926:SF1">
    <property type="entry name" value="CIRCADIAN CLOCK OSCILLATOR PROTEIN KAIC 1"/>
    <property type="match status" value="1"/>
</dbReference>
<organism evidence="2 3">
    <name type="scientific">Marine Group III euryarchaeote</name>
    <dbReference type="NCBI Taxonomy" id="2173149"/>
    <lineage>
        <taxon>Archaea</taxon>
        <taxon>Methanobacteriati</taxon>
        <taxon>Thermoplasmatota</taxon>
        <taxon>Thermoplasmata</taxon>
        <taxon>Candidatus Thermoprofundales</taxon>
    </lineage>
</organism>
<dbReference type="GO" id="GO:0003677">
    <property type="term" value="F:DNA binding"/>
    <property type="evidence" value="ECO:0007669"/>
    <property type="project" value="InterPro"/>
</dbReference>
<protein>
    <recommendedName>
        <fullName evidence="1">RecA family profile 1 domain-containing protein</fullName>
    </recommendedName>
</protein>